<gene>
    <name evidence="3" type="primary">xcpT_13</name>
    <name evidence="3" type="ORF">Pr1d_52150</name>
</gene>
<dbReference type="EMBL" id="CP042913">
    <property type="protein sequence ID" value="QEG37867.1"/>
    <property type="molecule type" value="Genomic_DNA"/>
</dbReference>
<evidence type="ECO:0000313" key="4">
    <source>
        <dbReference type="Proteomes" id="UP000323917"/>
    </source>
</evidence>
<dbReference type="Gene3D" id="3.30.700.10">
    <property type="entry name" value="Glycoprotein, Type 4 Pilin"/>
    <property type="match status" value="1"/>
</dbReference>
<keyword evidence="1" id="KW-1133">Transmembrane helix</keyword>
<reference evidence="3 4" key="1">
    <citation type="submission" date="2019-08" db="EMBL/GenBank/DDBJ databases">
        <title>Deep-cultivation of Planctomycetes and their phenomic and genomic characterization uncovers novel biology.</title>
        <authorList>
            <person name="Wiegand S."/>
            <person name="Jogler M."/>
            <person name="Boedeker C."/>
            <person name="Pinto D."/>
            <person name="Vollmers J."/>
            <person name="Rivas-Marin E."/>
            <person name="Kohn T."/>
            <person name="Peeters S.H."/>
            <person name="Heuer A."/>
            <person name="Rast P."/>
            <person name="Oberbeckmann S."/>
            <person name="Bunk B."/>
            <person name="Jeske O."/>
            <person name="Meyerdierks A."/>
            <person name="Storesund J.E."/>
            <person name="Kallscheuer N."/>
            <person name="Luecker S."/>
            <person name="Lage O.M."/>
            <person name="Pohl T."/>
            <person name="Merkel B.J."/>
            <person name="Hornburger P."/>
            <person name="Mueller R.-W."/>
            <person name="Bruemmer F."/>
            <person name="Labrenz M."/>
            <person name="Spormann A.M."/>
            <person name="Op den Camp H."/>
            <person name="Overmann J."/>
            <person name="Amann R."/>
            <person name="Jetten M.S.M."/>
            <person name="Mascher T."/>
            <person name="Medema M.H."/>
            <person name="Devos D.P."/>
            <person name="Kaster A.-K."/>
            <person name="Ovreas L."/>
            <person name="Rohde M."/>
            <person name="Galperin M.Y."/>
            <person name="Jogler C."/>
        </authorList>
    </citation>
    <scope>NUCLEOTIDE SEQUENCE [LARGE SCALE GENOMIC DNA]</scope>
    <source>
        <strain evidence="3 4">Pr1d</strain>
    </source>
</reference>
<dbReference type="InterPro" id="IPR011453">
    <property type="entry name" value="DUF1559"/>
</dbReference>
<dbReference type="PANTHER" id="PTHR30093:SF2">
    <property type="entry name" value="TYPE II SECRETION SYSTEM PROTEIN H"/>
    <property type="match status" value="1"/>
</dbReference>
<dbReference type="Pfam" id="PF07596">
    <property type="entry name" value="SBP_bac_10"/>
    <property type="match status" value="1"/>
</dbReference>
<feature type="transmembrane region" description="Helical" evidence="1">
    <location>
        <begin position="12"/>
        <end position="36"/>
    </location>
</feature>
<protein>
    <submittedName>
        <fullName evidence="3">Type II secretion system protein G</fullName>
    </submittedName>
</protein>
<evidence type="ECO:0000259" key="2">
    <source>
        <dbReference type="Pfam" id="PF07596"/>
    </source>
</evidence>
<organism evidence="3 4">
    <name type="scientific">Bythopirellula goksoeyrii</name>
    <dbReference type="NCBI Taxonomy" id="1400387"/>
    <lineage>
        <taxon>Bacteria</taxon>
        <taxon>Pseudomonadati</taxon>
        <taxon>Planctomycetota</taxon>
        <taxon>Planctomycetia</taxon>
        <taxon>Pirellulales</taxon>
        <taxon>Lacipirellulaceae</taxon>
        <taxon>Bythopirellula</taxon>
    </lineage>
</organism>
<evidence type="ECO:0000256" key="1">
    <source>
        <dbReference type="SAM" id="Phobius"/>
    </source>
</evidence>
<dbReference type="InterPro" id="IPR012902">
    <property type="entry name" value="N_methyl_site"/>
</dbReference>
<sequence>MRHSINRRFHSGFTLVELLVVIAIIGTLVGLLLPAVQSAREAARSNTCKNNIKQLSTAMQTRDTSLQTFPGYINAMGIKIPGAGGINQSENMARASWLVTLFPYLEQNQLFEGYSGGVVPTFLPQLEMLVCPSNPPAIQNEPNLSYVGNSGYLYAWDFAQENPADGVFTDHTRNFEAPQASWSNSTTEDARDTAGSPLVSMSMAYIQSKGDGTSKTLLFSESLSSLYYSYPSPNANPASSASGDYNQTPDRNFHFGFCWVQPADVNTDNTLRINGSKEIPDYVTFSDMNTEVGTMAQAPASGAVPEPRPGIASSFHPGGVNCAFVGSQVTFISDQIDPFVFAQLMTSNHKKSGLTGDATSPEPSDGAF</sequence>
<dbReference type="RefSeq" id="WP_148076038.1">
    <property type="nucleotide sequence ID" value="NZ_CP042913.1"/>
</dbReference>
<dbReference type="KEGG" id="bgok:Pr1d_52150"/>
<dbReference type="PANTHER" id="PTHR30093">
    <property type="entry name" value="GENERAL SECRETION PATHWAY PROTEIN G"/>
    <property type="match status" value="1"/>
</dbReference>
<keyword evidence="4" id="KW-1185">Reference proteome</keyword>
<proteinExistence type="predicted"/>
<accession>A0A5B9QFN0</accession>
<dbReference type="SUPFAM" id="SSF54523">
    <property type="entry name" value="Pili subunits"/>
    <property type="match status" value="1"/>
</dbReference>
<dbReference type="OrthoDB" id="269098at2"/>
<keyword evidence="1" id="KW-0812">Transmembrane</keyword>
<dbReference type="AlphaFoldDB" id="A0A5B9QFN0"/>
<keyword evidence="1" id="KW-0472">Membrane</keyword>
<dbReference type="Proteomes" id="UP000323917">
    <property type="component" value="Chromosome"/>
</dbReference>
<name>A0A5B9QFN0_9BACT</name>
<dbReference type="PROSITE" id="PS00409">
    <property type="entry name" value="PROKAR_NTER_METHYL"/>
    <property type="match status" value="1"/>
</dbReference>
<dbReference type="NCBIfam" id="TIGR02532">
    <property type="entry name" value="IV_pilin_GFxxxE"/>
    <property type="match status" value="1"/>
</dbReference>
<dbReference type="Pfam" id="PF07963">
    <property type="entry name" value="N_methyl"/>
    <property type="match status" value="1"/>
</dbReference>
<evidence type="ECO:0000313" key="3">
    <source>
        <dbReference type="EMBL" id="QEG37867.1"/>
    </source>
</evidence>
<dbReference type="InterPro" id="IPR045584">
    <property type="entry name" value="Pilin-like"/>
</dbReference>
<feature type="domain" description="DUF1559" evidence="2">
    <location>
        <begin position="37"/>
        <end position="338"/>
    </location>
</feature>